<organism evidence="3 4">
    <name type="scientific">Panicum virgatum</name>
    <name type="common">Blackwell switchgrass</name>
    <dbReference type="NCBI Taxonomy" id="38727"/>
    <lineage>
        <taxon>Eukaryota</taxon>
        <taxon>Viridiplantae</taxon>
        <taxon>Streptophyta</taxon>
        <taxon>Embryophyta</taxon>
        <taxon>Tracheophyta</taxon>
        <taxon>Spermatophyta</taxon>
        <taxon>Magnoliopsida</taxon>
        <taxon>Liliopsida</taxon>
        <taxon>Poales</taxon>
        <taxon>Poaceae</taxon>
        <taxon>PACMAD clade</taxon>
        <taxon>Panicoideae</taxon>
        <taxon>Panicodae</taxon>
        <taxon>Paniceae</taxon>
        <taxon>Panicinae</taxon>
        <taxon>Panicum</taxon>
        <taxon>Panicum sect. Hiantes</taxon>
    </lineage>
</organism>
<evidence type="ECO:0000256" key="1">
    <source>
        <dbReference type="SAM" id="Phobius"/>
    </source>
</evidence>
<keyword evidence="1" id="KW-0812">Transmembrane</keyword>
<dbReference type="Proteomes" id="UP000823388">
    <property type="component" value="Chromosome 3K"/>
</dbReference>
<keyword evidence="2" id="KW-0732">Signal</keyword>
<reference evidence="3" key="1">
    <citation type="submission" date="2020-05" db="EMBL/GenBank/DDBJ databases">
        <title>WGS assembly of Panicum virgatum.</title>
        <authorList>
            <person name="Lovell J.T."/>
            <person name="Jenkins J."/>
            <person name="Shu S."/>
            <person name="Juenger T.E."/>
            <person name="Schmutz J."/>
        </authorList>
    </citation>
    <scope>NUCLEOTIDE SEQUENCE</scope>
    <source>
        <strain evidence="3">AP13</strain>
    </source>
</reference>
<feature type="transmembrane region" description="Helical" evidence="1">
    <location>
        <begin position="118"/>
        <end position="139"/>
    </location>
</feature>
<dbReference type="AlphaFoldDB" id="A0A8T0UR40"/>
<gene>
    <name evidence="3" type="ORF">PVAP13_3KG198927</name>
</gene>
<name>A0A8T0UR40_PANVG</name>
<feature type="signal peptide" evidence="2">
    <location>
        <begin position="1"/>
        <end position="21"/>
    </location>
</feature>
<evidence type="ECO:0000313" key="4">
    <source>
        <dbReference type="Proteomes" id="UP000823388"/>
    </source>
</evidence>
<sequence length="140" mass="15046">MAASWSRVDLLALSFVSGELAVVGTLDGVAKLRRCQVVLPLLCFGETTVFAGDRWVSPFSPQISFGVCVLVGDGSVGFSCFVSAKGCELPLIPHTGRWIPAVEVVPSGGKFLARKMSMLFQCYTCGSTVALGHWLLWLYV</sequence>
<dbReference type="EMBL" id="CM029041">
    <property type="protein sequence ID" value="KAG2625150.1"/>
    <property type="molecule type" value="Genomic_DNA"/>
</dbReference>
<comment type="caution">
    <text evidence="3">The sequence shown here is derived from an EMBL/GenBank/DDBJ whole genome shotgun (WGS) entry which is preliminary data.</text>
</comment>
<keyword evidence="1" id="KW-1133">Transmembrane helix</keyword>
<accession>A0A8T0UR40</accession>
<feature type="chain" id="PRO_5035769657" description="Secreted protein" evidence="2">
    <location>
        <begin position="22"/>
        <end position="140"/>
    </location>
</feature>
<evidence type="ECO:0000256" key="2">
    <source>
        <dbReference type="SAM" id="SignalP"/>
    </source>
</evidence>
<keyword evidence="1" id="KW-0472">Membrane</keyword>
<keyword evidence="4" id="KW-1185">Reference proteome</keyword>
<evidence type="ECO:0008006" key="5">
    <source>
        <dbReference type="Google" id="ProtNLM"/>
    </source>
</evidence>
<protein>
    <recommendedName>
        <fullName evidence="5">Secreted protein</fullName>
    </recommendedName>
</protein>
<proteinExistence type="predicted"/>
<evidence type="ECO:0000313" key="3">
    <source>
        <dbReference type="EMBL" id="KAG2625150.1"/>
    </source>
</evidence>